<dbReference type="RefSeq" id="WP_271090218.1">
    <property type="nucleotide sequence ID" value="NZ_JAPJZH010000008.1"/>
</dbReference>
<protein>
    <recommendedName>
        <fullName evidence="4">RCK C-terminal domain-containing protein</fullName>
    </recommendedName>
</protein>
<organism evidence="2 3">
    <name type="scientific">Hoeflea poritis</name>
    <dbReference type="NCBI Taxonomy" id="2993659"/>
    <lineage>
        <taxon>Bacteria</taxon>
        <taxon>Pseudomonadati</taxon>
        <taxon>Pseudomonadota</taxon>
        <taxon>Alphaproteobacteria</taxon>
        <taxon>Hyphomicrobiales</taxon>
        <taxon>Rhizobiaceae</taxon>
        <taxon>Hoeflea</taxon>
    </lineage>
</organism>
<sequence length="227" mass="24331">MAAALTIAILLALSVSLVRIGAVAMRLTGLPENIARFQCVSALTGTGFTTHEAEMIANYPIRRRIVVVLMVLGNLGLISIASTFIVAFVRTGPDTQHIAIQAAILAATIAVTFLVLSNKSLDRGMCALIGHVLLRTTSLGKDGYHRILQIGKDLSIAEHEYFGPEIPTDRLDLEGETLLAIRPAGSWQTTAAADVKTLRPGDTLILCGDEAAHKALARHFGRDEVRN</sequence>
<keyword evidence="1" id="KW-0812">Transmembrane</keyword>
<feature type="transmembrane region" description="Helical" evidence="1">
    <location>
        <begin position="98"/>
        <end position="116"/>
    </location>
</feature>
<evidence type="ECO:0000256" key="1">
    <source>
        <dbReference type="SAM" id="Phobius"/>
    </source>
</evidence>
<evidence type="ECO:0008006" key="4">
    <source>
        <dbReference type="Google" id="ProtNLM"/>
    </source>
</evidence>
<reference evidence="2" key="1">
    <citation type="submission" date="2022-11" db="EMBL/GenBank/DDBJ databases">
        <title>Hoeflea poritis sp. nov., isolated from scleractinian coral Porites lutea.</title>
        <authorList>
            <person name="Zhang G."/>
            <person name="Wei Q."/>
            <person name="Cai L."/>
        </authorList>
    </citation>
    <scope>NUCLEOTIDE SEQUENCE</scope>
    <source>
        <strain evidence="2">E7-10</strain>
    </source>
</reference>
<keyword evidence="1" id="KW-1133">Transmembrane helix</keyword>
<dbReference type="EMBL" id="JAPJZH010000008">
    <property type="protein sequence ID" value="MDA4846466.1"/>
    <property type="molecule type" value="Genomic_DNA"/>
</dbReference>
<evidence type="ECO:0000313" key="2">
    <source>
        <dbReference type="EMBL" id="MDA4846466.1"/>
    </source>
</evidence>
<name>A0ABT4VP53_9HYPH</name>
<dbReference type="Proteomes" id="UP001148313">
    <property type="component" value="Unassembled WGS sequence"/>
</dbReference>
<keyword evidence="3" id="KW-1185">Reference proteome</keyword>
<proteinExistence type="predicted"/>
<accession>A0ABT4VP53</accession>
<evidence type="ECO:0000313" key="3">
    <source>
        <dbReference type="Proteomes" id="UP001148313"/>
    </source>
</evidence>
<keyword evidence="1" id="KW-0472">Membrane</keyword>
<gene>
    <name evidence="2" type="ORF">OOZ53_13960</name>
</gene>
<comment type="caution">
    <text evidence="2">The sequence shown here is derived from an EMBL/GenBank/DDBJ whole genome shotgun (WGS) entry which is preliminary data.</text>
</comment>
<feature type="transmembrane region" description="Helical" evidence="1">
    <location>
        <begin position="65"/>
        <end position="86"/>
    </location>
</feature>